<organism evidence="2 3">
    <name type="scientific">Platanthera zijinensis</name>
    <dbReference type="NCBI Taxonomy" id="2320716"/>
    <lineage>
        <taxon>Eukaryota</taxon>
        <taxon>Viridiplantae</taxon>
        <taxon>Streptophyta</taxon>
        <taxon>Embryophyta</taxon>
        <taxon>Tracheophyta</taxon>
        <taxon>Spermatophyta</taxon>
        <taxon>Magnoliopsida</taxon>
        <taxon>Liliopsida</taxon>
        <taxon>Asparagales</taxon>
        <taxon>Orchidaceae</taxon>
        <taxon>Orchidoideae</taxon>
        <taxon>Orchideae</taxon>
        <taxon>Orchidinae</taxon>
        <taxon>Platanthera</taxon>
    </lineage>
</organism>
<evidence type="ECO:0000313" key="3">
    <source>
        <dbReference type="Proteomes" id="UP001418222"/>
    </source>
</evidence>
<keyword evidence="3" id="KW-1185">Reference proteome</keyword>
<evidence type="ECO:0000313" key="2">
    <source>
        <dbReference type="EMBL" id="KAK8951812.1"/>
    </source>
</evidence>
<reference evidence="2 3" key="1">
    <citation type="journal article" date="2022" name="Nat. Plants">
        <title>Genomes of leafy and leafless Platanthera orchids illuminate the evolution of mycoheterotrophy.</title>
        <authorList>
            <person name="Li M.H."/>
            <person name="Liu K.W."/>
            <person name="Li Z."/>
            <person name="Lu H.C."/>
            <person name="Ye Q.L."/>
            <person name="Zhang D."/>
            <person name="Wang J.Y."/>
            <person name="Li Y.F."/>
            <person name="Zhong Z.M."/>
            <person name="Liu X."/>
            <person name="Yu X."/>
            <person name="Liu D.K."/>
            <person name="Tu X.D."/>
            <person name="Liu B."/>
            <person name="Hao Y."/>
            <person name="Liao X.Y."/>
            <person name="Jiang Y.T."/>
            <person name="Sun W.H."/>
            <person name="Chen J."/>
            <person name="Chen Y.Q."/>
            <person name="Ai Y."/>
            <person name="Zhai J.W."/>
            <person name="Wu S.S."/>
            <person name="Zhou Z."/>
            <person name="Hsiao Y.Y."/>
            <person name="Wu W.L."/>
            <person name="Chen Y.Y."/>
            <person name="Lin Y.F."/>
            <person name="Hsu J.L."/>
            <person name="Li C.Y."/>
            <person name="Wang Z.W."/>
            <person name="Zhao X."/>
            <person name="Zhong W.Y."/>
            <person name="Ma X.K."/>
            <person name="Ma L."/>
            <person name="Huang J."/>
            <person name="Chen G.Z."/>
            <person name="Huang M.Z."/>
            <person name="Huang L."/>
            <person name="Peng D.H."/>
            <person name="Luo Y.B."/>
            <person name="Zou S.Q."/>
            <person name="Chen S.P."/>
            <person name="Lan S."/>
            <person name="Tsai W.C."/>
            <person name="Van de Peer Y."/>
            <person name="Liu Z.J."/>
        </authorList>
    </citation>
    <scope>NUCLEOTIDE SEQUENCE [LARGE SCALE GENOMIC DNA]</scope>
    <source>
        <strain evidence="2">Lor287</strain>
    </source>
</reference>
<evidence type="ECO:0000256" key="1">
    <source>
        <dbReference type="SAM" id="MobiDB-lite"/>
    </source>
</evidence>
<proteinExistence type="predicted"/>
<sequence>MIPHRAAPSSQNFSHLPQSLQQSDSPCLKPPLPLRSISARAVHLYLIVDLKSPLKLKSSGGEESRDGEYVEESERLSNRNNCRASTRYSEYTSI</sequence>
<feature type="compositionally biased region" description="Polar residues" evidence="1">
    <location>
        <begin position="8"/>
        <end position="25"/>
    </location>
</feature>
<dbReference type="Proteomes" id="UP001418222">
    <property type="component" value="Unassembled WGS sequence"/>
</dbReference>
<accession>A0AAP0BX21</accession>
<comment type="caution">
    <text evidence="2">The sequence shown here is derived from an EMBL/GenBank/DDBJ whole genome shotgun (WGS) entry which is preliminary data.</text>
</comment>
<feature type="region of interest" description="Disordered" evidence="1">
    <location>
        <begin position="1"/>
        <end position="29"/>
    </location>
</feature>
<dbReference type="EMBL" id="JBBWWQ010000003">
    <property type="protein sequence ID" value="KAK8951812.1"/>
    <property type="molecule type" value="Genomic_DNA"/>
</dbReference>
<feature type="compositionally biased region" description="Basic and acidic residues" evidence="1">
    <location>
        <begin position="60"/>
        <end position="77"/>
    </location>
</feature>
<gene>
    <name evidence="2" type="ORF">KSP39_PZI004302</name>
</gene>
<protein>
    <submittedName>
        <fullName evidence="2">Uncharacterized protein</fullName>
    </submittedName>
</protein>
<feature type="region of interest" description="Disordered" evidence="1">
    <location>
        <begin position="56"/>
        <end position="78"/>
    </location>
</feature>
<name>A0AAP0BX21_9ASPA</name>
<dbReference type="AlphaFoldDB" id="A0AAP0BX21"/>